<dbReference type="EC" id="3.1.21.-" evidence="5"/>
<dbReference type="Gene3D" id="3.90.220.20">
    <property type="entry name" value="DNA methylase specificity domains"/>
    <property type="match status" value="2"/>
</dbReference>
<dbReference type="InterPro" id="IPR044946">
    <property type="entry name" value="Restrct_endonuc_typeI_TRD_sf"/>
</dbReference>
<evidence type="ECO:0000313" key="6">
    <source>
        <dbReference type="Proteomes" id="UP001595773"/>
    </source>
</evidence>
<keyword evidence="6" id="KW-1185">Reference proteome</keyword>
<dbReference type="SUPFAM" id="SSF116734">
    <property type="entry name" value="DNA methylase specificity domain"/>
    <property type="match status" value="2"/>
</dbReference>
<comment type="caution">
    <text evidence="5">The sequence shown here is derived from an EMBL/GenBank/DDBJ whole genome shotgun (WGS) entry which is preliminary data.</text>
</comment>
<evidence type="ECO:0000313" key="5">
    <source>
        <dbReference type="EMBL" id="MFC4265649.1"/>
    </source>
</evidence>
<keyword evidence="2" id="KW-0680">Restriction system</keyword>
<keyword evidence="5" id="KW-0378">Hydrolase</keyword>
<evidence type="ECO:0000256" key="3">
    <source>
        <dbReference type="ARBA" id="ARBA00023125"/>
    </source>
</evidence>
<dbReference type="PANTHER" id="PTHR30408">
    <property type="entry name" value="TYPE-1 RESTRICTION ENZYME ECOKI SPECIFICITY PROTEIN"/>
    <property type="match status" value="1"/>
</dbReference>
<dbReference type="Pfam" id="PF01420">
    <property type="entry name" value="Methylase_S"/>
    <property type="match status" value="1"/>
</dbReference>
<dbReference type="Proteomes" id="UP001595773">
    <property type="component" value="Unassembled WGS sequence"/>
</dbReference>
<dbReference type="EMBL" id="JBHSCQ010000010">
    <property type="protein sequence ID" value="MFC4265649.1"/>
    <property type="molecule type" value="Genomic_DNA"/>
</dbReference>
<dbReference type="GO" id="GO:0004519">
    <property type="term" value="F:endonuclease activity"/>
    <property type="evidence" value="ECO:0007669"/>
    <property type="project" value="UniProtKB-KW"/>
</dbReference>
<name>A0ABV8R2T9_9MICC</name>
<sequence length="460" mass="51443">MSLKPYPHYRASGVEWLGDVPKHWTVQPATAISRVVTSTVDKKSYDDEVPVRLCNYTDVYYNDVLVDDPHYMKATATPSQIMAFTPKSGDVAITKDSETSDDIGIPAYVRNDMPGVVFGYHLAIYRPNDTRYSRFIRYLFESKYVKTTFENKTPGVTRVGLSQNTMKYLRVPTPSVHEAEQIGDYLDRETAEIDAFIADQEKLISLLNERRAATITQAVTKGLDPKVSLECSGVEWLDAIPAGWTIQRLEHVTSRVIDCLHTTPDEDVAGEFVSVKTSCVRDGRFSPDRGLDISRDTYQVRTAKGRPSKGDIFFTREAPAGEAALVPADSIYALGQRMVLLKCDQIKLDPQLLLWNLYMPHMRSYIDVETSGSIVQNLPIPKIQMMPVVVPAKDQQAQIVDFLNRETNEFDLAIADAKESIALSKERRAALISAAVTGKIDVRDAVASKQQSLEGEFVVH</sequence>
<dbReference type="InterPro" id="IPR000055">
    <property type="entry name" value="Restrct_endonuc_typeI_TRD"/>
</dbReference>
<dbReference type="InterPro" id="IPR052021">
    <property type="entry name" value="Type-I_RS_S_subunit"/>
</dbReference>
<feature type="domain" description="Type I restriction modification DNA specificity" evidence="4">
    <location>
        <begin position="297"/>
        <end position="408"/>
    </location>
</feature>
<organism evidence="5 6">
    <name type="scientific">Arthrobacter cryoconiti</name>
    <dbReference type="NCBI Taxonomy" id="748907"/>
    <lineage>
        <taxon>Bacteria</taxon>
        <taxon>Bacillati</taxon>
        <taxon>Actinomycetota</taxon>
        <taxon>Actinomycetes</taxon>
        <taxon>Micrococcales</taxon>
        <taxon>Micrococcaceae</taxon>
        <taxon>Arthrobacter</taxon>
    </lineage>
</organism>
<keyword evidence="5" id="KW-0255">Endonuclease</keyword>
<dbReference type="RefSeq" id="WP_230067564.1">
    <property type="nucleotide sequence ID" value="NZ_BAABLL010000004.1"/>
</dbReference>
<protein>
    <submittedName>
        <fullName evidence="5">Restriction endonuclease subunit S</fullName>
        <ecNumber evidence="5">3.1.21.-</ecNumber>
    </submittedName>
</protein>
<comment type="similarity">
    <text evidence="1">Belongs to the type-I restriction system S methylase family.</text>
</comment>
<keyword evidence="3" id="KW-0238">DNA-binding</keyword>
<dbReference type="PANTHER" id="PTHR30408:SF12">
    <property type="entry name" value="TYPE I RESTRICTION ENZYME MJAVIII SPECIFICITY SUBUNIT"/>
    <property type="match status" value="1"/>
</dbReference>
<evidence type="ECO:0000259" key="4">
    <source>
        <dbReference type="Pfam" id="PF01420"/>
    </source>
</evidence>
<dbReference type="Gene3D" id="1.10.287.1120">
    <property type="entry name" value="Bipartite methylase S protein"/>
    <property type="match status" value="1"/>
</dbReference>
<proteinExistence type="inferred from homology"/>
<reference evidence="6" key="1">
    <citation type="journal article" date="2019" name="Int. J. Syst. Evol. Microbiol.">
        <title>The Global Catalogue of Microorganisms (GCM) 10K type strain sequencing project: providing services to taxonomists for standard genome sequencing and annotation.</title>
        <authorList>
            <consortium name="The Broad Institute Genomics Platform"/>
            <consortium name="The Broad Institute Genome Sequencing Center for Infectious Disease"/>
            <person name="Wu L."/>
            <person name="Ma J."/>
        </authorList>
    </citation>
    <scope>NUCLEOTIDE SEQUENCE [LARGE SCALE GENOMIC DNA]</scope>
    <source>
        <strain evidence="6">CGMCC 1.10698</strain>
    </source>
</reference>
<accession>A0ABV8R2T9</accession>
<dbReference type="GO" id="GO:0016787">
    <property type="term" value="F:hydrolase activity"/>
    <property type="evidence" value="ECO:0007669"/>
    <property type="project" value="UniProtKB-KW"/>
</dbReference>
<keyword evidence="5" id="KW-0540">Nuclease</keyword>
<gene>
    <name evidence="5" type="ORF">ACFOW9_08545</name>
</gene>
<evidence type="ECO:0000256" key="1">
    <source>
        <dbReference type="ARBA" id="ARBA00010923"/>
    </source>
</evidence>
<evidence type="ECO:0000256" key="2">
    <source>
        <dbReference type="ARBA" id="ARBA00022747"/>
    </source>
</evidence>